<dbReference type="Proteomes" id="UP000233256">
    <property type="component" value="Unassembled WGS sequence"/>
</dbReference>
<evidence type="ECO:0000313" key="4">
    <source>
        <dbReference type="Proteomes" id="UP000233256"/>
    </source>
</evidence>
<dbReference type="InterPro" id="IPR025983">
    <property type="entry name" value="Cys_rich_CPCC"/>
</dbReference>
<dbReference type="EMBL" id="PGXC01000225">
    <property type="protein sequence ID" value="PKK87033.1"/>
    <property type="molecule type" value="Genomic_DNA"/>
</dbReference>
<evidence type="ECO:0000256" key="1">
    <source>
        <dbReference type="SAM" id="MobiDB-lite"/>
    </source>
</evidence>
<comment type="caution">
    <text evidence="3">The sequence shown here is derived from an EMBL/GenBank/DDBJ whole genome shotgun (WGS) entry which is preliminary data.</text>
</comment>
<dbReference type="GO" id="GO:0016787">
    <property type="term" value="F:hydrolase activity"/>
    <property type="evidence" value="ECO:0007669"/>
    <property type="project" value="UniProtKB-KW"/>
</dbReference>
<accession>A0A2N1PFB4</accession>
<feature type="region of interest" description="Disordered" evidence="1">
    <location>
        <begin position="84"/>
        <end position="106"/>
    </location>
</feature>
<dbReference type="Pfam" id="PF14206">
    <property type="entry name" value="Cys_rich_CPCC"/>
    <property type="match status" value="1"/>
</dbReference>
<keyword evidence="3" id="KW-0378">Hydrolase</keyword>
<evidence type="ECO:0000313" key="3">
    <source>
        <dbReference type="EMBL" id="PKK87033.1"/>
    </source>
</evidence>
<organism evidence="3 4">
    <name type="scientific">Candidatus Wallbacteria bacterium HGW-Wallbacteria-1</name>
    <dbReference type="NCBI Taxonomy" id="2013854"/>
    <lineage>
        <taxon>Bacteria</taxon>
        <taxon>Candidatus Walliibacteriota</taxon>
    </lineage>
</organism>
<protein>
    <submittedName>
        <fullName evidence="3">Hydrolase</fullName>
    </submittedName>
</protein>
<sequence>MSVTNRYGLFKCPCCDFFTLPEQSGNTFFTCPVCFWEDDGVQQNDPNYTGGANGVSLNDARCNYREFGACSKEMQPFVRVANKREQPDLTLPPKTGTLEMRDLHVE</sequence>
<feature type="domain" description="Cysteine-rich CPCC" evidence="2">
    <location>
        <begin position="10"/>
        <end position="85"/>
    </location>
</feature>
<evidence type="ECO:0000259" key="2">
    <source>
        <dbReference type="Pfam" id="PF14206"/>
    </source>
</evidence>
<name>A0A2N1PFB4_9BACT</name>
<gene>
    <name evidence="3" type="ORF">CVV64_22820</name>
</gene>
<dbReference type="AlphaFoldDB" id="A0A2N1PFB4"/>
<reference evidence="3 4" key="1">
    <citation type="journal article" date="2017" name="ISME J.">
        <title>Potential for microbial H2 and metal transformations associated with novel bacteria and archaea in deep terrestrial subsurface sediments.</title>
        <authorList>
            <person name="Hernsdorf A.W."/>
            <person name="Amano Y."/>
            <person name="Miyakawa K."/>
            <person name="Ise K."/>
            <person name="Suzuki Y."/>
            <person name="Anantharaman K."/>
            <person name="Probst A."/>
            <person name="Burstein D."/>
            <person name="Thomas B.C."/>
            <person name="Banfield J.F."/>
        </authorList>
    </citation>
    <scope>NUCLEOTIDE SEQUENCE [LARGE SCALE GENOMIC DNA]</scope>
    <source>
        <strain evidence="3">HGW-Wallbacteria-1</strain>
    </source>
</reference>
<proteinExistence type="predicted"/>